<comment type="caution">
    <text evidence="7">The sequence shown here is derived from an EMBL/GenBank/DDBJ whole genome shotgun (WGS) entry which is preliminary data.</text>
</comment>
<dbReference type="SUPFAM" id="SSF55594">
    <property type="entry name" value="HPr-like"/>
    <property type="match status" value="1"/>
</dbReference>
<dbReference type="PANTHER" id="PTHR33705">
    <property type="entry name" value="PHOSPHOCARRIER PROTEIN HPR"/>
    <property type="match status" value="1"/>
</dbReference>
<dbReference type="AlphaFoldDB" id="A0A6N7EHI8"/>
<dbReference type="NCBIfam" id="TIGR01003">
    <property type="entry name" value="PTS_HPr_family"/>
    <property type="match status" value="1"/>
</dbReference>
<sequence>MAQRSAVIASKVGLHARPAALFVKAVSASGIPVSISKGDGDPVDAASILAVMTLGAEQGDEVTLTADGDGAEKVLDELAELLAQDLDA</sequence>
<evidence type="ECO:0000256" key="4">
    <source>
        <dbReference type="ARBA" id="ARBA00022490"/>
    </source>
</evidence>
<dbReference type="OrthoDB" id="350754at2"/>
<dbReference type="EMBL" id="WHPC01000051">
    <property type="protein sequence ID" value="MPV37842.1"/>
    <property type="molecule type" value="Genomic_DNA"/>
</dbReference>
<comment type="subcellular location">
    <subcellularLocation>
        <location evidence="2">Cytoplasm</location>
    </subcellularLocation>
</comment>
<comment type="function">
    <text evidence="1">General (non sugar-specific) component of the phosphoenolpyruvate-dependent sugar phosphotransferase system (sugar PTS). This major carbohydrate active-transport system catalyzes the phosphorylation of incoming sugar substrates concomitantly with their translocation across the cell membrane. The phosphoryl group from phosphoenolpyruvate (PEP) is transferred to the phosphoryl carrier protein HPr by enzyme I. Phospho-HPr then transfers it to the PTS EIIA domain.</text>
</comment>
<dbReference type="CDD" id="cd00367">
    <property type="entry name" value="PTS-HPr_like"/>
    <property type="match status" value="1"/>
</dbReference>
<protein>
    <recommendedName>
        <fullName evidence="3">Phosphocarrier protein HPr</fullName>
    </recommendedName>
</protein>
<evidence type="ECO:0000256" key="3">
    <source>
        <dbReference type="ARBA" id="ARBA00020422"/>
    </source>
</evidence>
<dbReference type="Proteomes" id="UP000437709">
    <property type="component" value="Unassembled WGS sequence"/>
</dbReference>
<dbReference type="InterPro" id="IPR000032">
    <property type="entry name" value="HPr-like"/>
</dbReference>
<gene>
    <name evidence="7" type="ORF">GB881_12455</name>
</gene>
<evidence type="ECO:0000259" key="6">
    <source>
        <dbReference type="PROSITE" id="PS51350"/>
    </source>
</evidence>
<dbReference type="Gene3D" id="3.30.1340.10">
    <property type="entry name" value="HPr-like"/>
    <property type="match status" value="1"/>
</dbReference>
<evidence type="ECO:0000256" key="5">
    <source>
        <dbReference type="ARBA" id="ARBA00022683"/>
    </source>
</evidence>
<dbReference type="InterPro" id="IPR035895">
    <property type="entry name" value="HPr-like_sf"/>
</dbReference>
<dbReference type="InterPro" id="IPR001020">
    <property type="entry name" value="PTS_HPr_His_P_site"/>
</dbReference>
<dbReference type="Pfam" id="PF00381">
    <property type="entry name" value="PTS-HPr"/>
    <property type="match status" value="1"/>
</dbReference>
<keyword evidence="4" id="KW-0963">Cytoplasm</keyword>
<reference evidence="7 8" key="1">
    <citation type="submission" date="2019-10" db="EMBL/GenBank/DDBJ databases">
        <title>Georgenia wutianyii sp. nov. and Georgenia yuyongxinii sp. nov. isolated from plateau pika (Ochotona curzoniae) in the Qinghai-Tibet plateau of China.</title>
        <authorList>
            <person name="Tian Z."/>
        </authorList>
    </citation>
    <scope>NUCLEOTIDE SEQUENCE [LARGE SCALE GENOMIC DNA]</scope>
    <source>
        <strain evidence="7 8">JCM 19765</strain>
    </source>
</reference>
<dbReference type="InterPro" id="IPR050399">
    <property type="entry name" value="HPr"/>
</dbReference>
<dbReference type="RefSeq" id="WP_152194739.1">
    <property type="nucleotide sequence ID" value="NZ_VUKD01000002.1"/>
</dbReference>
<feature type="domain" description="HPr" evidence="6">
    <location>
        <begin position="1"/>
        <end position="88"/>
    </location>
</feature>
<dbReference type="PROSITE" id="PS00369">
    <property type="entry name" value="PTS_HPR_HIS"/>
    <property type="match status" value="1"/>
</dbReference>
<evidence type="ECO:0000313" key="8">
    <source>
        <dbReference type="Proteomes" id="UP000437709"/>
    </source>
</evidence>
<organism evidence="7 8">
    <name type="scientific">Georgenia subflava</name>
    <dbReference type="NCBI Taxonomy" id="1622177"/>
    <lineage>
        <taxon>Bacteria</taxon>
        <taxon>Bacillati</taxon>
        <taxon>Actinomycetota</taxon>
        <taxon>Actinomycetes</taxon>
        <taxon>Micrococcales</taxon>
        <taxon>Bogoriellaceae</taxon>
        <taxon>Georgenia</taxon>
    </lineage>
</organism>
<accession>A0A6N7EHI8</accession>
<dbReference type="PRINTS" id="PR00107">
    <property type="entry name" value="PHOSPHOCPHPR"/>
</dbReference>
<dbReference type="GO" id="GO:0005737">
    <property type="term" value="C:cytoplasm"/>
    <property type="evidence" value="ECO:0007669"/>
    <property type="project" value="UniProtKB-SubCell"/>
</dbReference>
<dbReference type="PANTHER" id="PTHR33705:SF2">
    <property type="entry name" value="PHOSPHOCARRIER PROTEIN NPR"/>
    <property type="match status" value="1"/>
</dbReference>
<evidence type="ECO:0000313" key="7">
    <source>
        <dbReference type="EMBL" id="MPV37842.1"/>
    </source>
</evidence>
<evidence type="ECO:0000256" key="2">
    <source>
        <dbReference type="ARBA" id="ARBA00004496"/>
    </source>
</evidence>
<keyword evidence="5" id="KW-0598">Phosphotransferase system</keyword>
<dbReference type="PROSITE" id="PS51350">
    <property type="entry name" value="PTS_HPR_DOM"/>
    <property type="match status" value="1"/>
</dbReference>
<evidence type="ECO:0000256" key="1">
    <source>
        <dbReference type="ARBA" id="ARBA00003681"/>
    </source>
</evidence>
<keyword evidence="8" id="KW-1185">Reference proteome</keyword>
<name>A0A6N7EHI8_9MICO</name>
<dbReference type="GO" id="GO:0009401">
    <property type="term" value="P:phosphoenolpyruvate-dependent sugar phosphotransferase system"/>
    <property type="evidence" value="ECO:0007669"/>
    <property type="project" value="UniProtKB-KW"/>
</dbReference>
<proteinExistence type="predicted"/>